<evidence type="ECO:0000256" key="1">
    <source>
        <dbReference type="ARBA" id="ARBA00022737"/>
    </source>
</evidence>
<dbReference type="PANTHER" id="PTHR24126:SF14">
    <property type="entry name" value="ANK_REP_REGION DOMAIN-CONTAINING PROTEIN"/>
    <property type="match status" value="1"/>
</dbReference>
<reference evidence="4 5" key="1">
    <citation type="journal article" date="2024" name="bioRxiv">
        <title>A reference genome for Trichogramma kaykai: A tiny desert-dwelling parasitoid wasp with competing sex-ratio distorters.</title>
        <authorList>
            <person name="Culotta J."/>
            <person name="Lindsey A.R."/>
        </authorList>
    </citation>
    <scope>NUCLEOTIDE SEQUENCE [LARGE SCALE GENOMIC DNA]</scope>
    <source>
        <strain evidence="4 5">KSX58</strain>
    </source>
</reference>
<accession>A0ABD2X6M8</accession>
<sequence>MIAENSFNDRRFEEAEYRLLCIINLDNRRYEFCQYMNSAEDPDFNNMILSKLMEELFPKFEDRIYFLMFALEYNSFNILELLQTNNINVHELDHERSTPVHALAWLCLCECGSTFSFCDYRKPVDDIVKMLIIKGANVEARNEDGDTPLSLAVRRFDFELTKALLDNGASLDSLNEDKLFSWNFTQLELKNYPLTLNIIKVMQLLISSEYIINFHTRKKMLKCWLKVRGNDTIFIPRIPSEYQLSYLAYDAIVGQIWIHERFGFYIKQEALDCLQKQKLLLEKSRYVTTYEPLPKTIERWDRQVANLNEIKLNGNISLYELCQMSYDRGYSILKNMKNWRVPSLDGLEHSYINLMVKRHVANILIRLHLELFAADLFMTEYCKLNLPYTVCRIIAEKMSHEDLIRLGE</sequence>
<gene>
    <name evidence="4" type="ORF">TKK_006363</name>
</gene>
<feature type="repeat" description="ANK" evidence="3">
    <location>
        <begin position="144"/>
        <end position="176"/>
    </location>
</feature>
<dbReference type="Proteomes" id="UP001627154">
    <property type="component" value="Unassembled WGS sequence"/>
</dbReference>
<dbReference type="EMBL" id="JBJJXI010000051">
    <property type="protein sequence ID" value="KAL3400514.1"/>
    <property type="molecule type" value="Genomic_DNA"/>
</dbReference>
<evidence type="ECO:0000313" key="4">
    <source>
        <dbReference type="EMBL" id="KAL3400514.1"/>
    </source>
</evidence>
<dbReference type="SUPFAM" id="SSF48403">
    <property type="entry name" value="Ankyrin repeat"/>
    <property type="match status" value="1"/>
</dbReference>
<dbReference type="SMART" id="SM00248">
    <property type="entry name" value="ANK"/>
    <property type="match status" value="3"/>
</dbReference>
<dbReference type="PANTHER" id="PTHR24126">
    <property type="entry name" value="ANKYRIN REPEAT, PH AND SEC7 DOMAIN CONTAINING PROTEIN SECG-RELATED"/>
    <property type="match status" value="1"/>
</dbReference>
<dbReference type="Gene3D" id="1.25.40.20">
    <property type="entry name" value="Ankyrin repeat-containing domain"/>
    <property type="match status" value="1"/>
</dbReference>
<evidence type="ECO:0000256" key="3">
    <source>
        <dbReference type="PROSITE-ProRule" id="PRU00023"/>
    </source>
</evidence>
<dbReference type="AlphaFoldDB" id="A0ABD2X6M8"/>
<evidence type="ECO:0008006" key="6">
    <source>
        <dbReference type="Google" id="ProtNLM"/>
    </source>
</evidence>
<dbReference type="InterPro" id="IPR002110">
    <property type="entry name" value="Ankyrin_rpt"/>
</dbReference>
<dbReference type="Pfam" id="PF00023">
    <property type="entry name" value="Ank"/>
    <property type="match status" value="1"/>
</dbReference>
<evidence type="ECO:0000313" key="5">
    <source>
        <dbReference type="Proteomes" id="UP001627154"/>
    </source>
</evidence>
<keyword evidence="5" id="KW-1185">Reference proteome</keyword>
<proteinExistence type="predicted"/>
<dbReference type="InterPro" id="IPR036770">
    <property type="entry name" value="Ankyrin_rpt-contain_sf"/>
</dbReference>
<keyword evidence="1" id="KW-0677">Repeat</keyword>
<protein>
    <recommendedName>
        <fullName evidence="6">SOCS box domain-containing protein</fullName>
    </recommendedName>
</protein>
<name>A0ABD2X6M8_9HYME</name>
<comment type="caution">
    <text evidence="4">The sequence shown here is derived from an EMBL/GenBank/DDBJ whole genome shotgun (WGS) entry which is preliminary data.</text>
</comment>
<dbReference type="PROSITE" id="PS50297">
    <property type="entry name" value="ANK_REP_REGION"/>
    <property type="match status" value="1"/>
</dbReference>
<keyword evidence="2 3" id="KW-0040">ANK repeat</keyword>
<evidence type="ECO:0000256" key="2">
    <source>
        <dbReference type="ARBA" id="ARBA00023043"/>
    </source>
</evidence>
<dbReference type="PROSITE" id="PS50088">
    <property type="entry name" value="ANK_REPEAT"/>
    <property type="match status" value="1"/>
</dbReference>
<organism evidence="4 5">
    <name type="scientific">Trichogramma kaykai</name>
    <dbReference type="NCBI Taxonomy" id="54128"/>
    <lineage>
        <taxon>Eukaryota</taxon>
        <taxon>Metazoa</taxon>
        <taxon>Ecdysozoa</taxon>
        <taxon>Arthropoda</taxon>
        <taxon>Hexapoda</taxon>
        <taxon>Insecta</taxon>
        <taxon>Pterygota</taxon>
        <taxon>Neoptera</taxon>
        <taxon>Endopterygota</taxon>
        <taxon>Hymenoptera</taxon>
        <taxon>Apocrita</taxon>
        <taxon>Proctotrupomorpha</taxon>
        <taxon>Chalcidoidea</taxon>
        <taxon>Trichogrammatidae</taxon>
        <taxon>Trichogramma</taxon>
    </lineage>
</organism>